<sequence length="70" mass="8327">MGKVIYILYTMIHWCLLLRLWRYIDHMLWGVVSGAEWVTIFAAVFIMLPFSVIATEKLFEFIANTWEKSI</sequence>
<proteinExistence type="predicted"/>
<dbReference type="AlphaFoldDB" id="A0A1D8GHU1"/>
<name>A0A1D8GHU1_9FIRM</name>
<dbReference type="EMBL" id="CP017269">
    <property type="protein sequence ID" value="AOT70471.1"/>
    <property type="molecule type" value="Genomic_DNA"/>
</dbReference>
<dbReference type="KEGG" id="gfe:Gferi_13330"/>
<reference evidence="2 3" key="1">
    <citation type="submission" date="2016-09" db="EMBL/GenBank/DDBJ databases">
        <title>Genomic analysis reveals versatility of anaerobic energy metabolism of Geosporobacter ferrireducens IRF9 of phylum Firmicutes.</title>
        <authorList>
            <person name="Kim S.-J."/>
        </authorList>
    </citation>
    <scope>NUCLEOTIDE SEQUENCE [LARGE SCALE GENOMIC DNA]</scope>
    <source>
        <strain evidence="2 3">IRF9</strain>
    </source>
</reference>
<dbReference type="Proteomes" id="UP000095743">
    <property type="component" value="Chromosome"/>
</dbReference>
<keyword evidence="1" id="KW-0812">Transmembrane</keyword>
<evidence type="ECO:0000313" key="3">
    <source>
        <dbReference type="Proteomes" id="UP000095743"/>
    </source>
</evidence>
<feature type="transmembrane region" description="Helical" evidence="1">
    <location>
        <begin position="28"/>
        <end position="50"/>
    </location>
</feature>
<evidence type="ECO:0000313" key="2">
    <source>
        <dbReference type="EMBL" id="AOT70471.1"/>
    </source>
</evidence>
<accession>A0A1D8GHU1</accession>
<protein>
    <submittedName>
        <fullName evidence="2">Uncharacterized protein</fullName>
    </submittedName>
</protein>
<organism evidence="2 3">
    <name type="scientific">Geosporobacter ferrireducens</name>
    <dbReference type="NCBI Taxonomy" id="1424294"/>
    <lineage>
        <taxon>Bacteria</taxon>
        <taxon>Bacillati</taxon>
        <taxon>Bacillota</taxon>
        <taxon>Clostridia</taxon>
        <taxon>Peptostreptococcales</taxon>
        <taxon>Thermotaleaceae</taxon>
        <taxon>Geosporobacter</taxon>
    </lineage>
</organism>
<gene>
    <name evidence="2" type="ORF">Gferi_13330</name>
</gene>
<evidence type="ECO:0000256" key="1">
    <source>
        <dbReference type="SAM" id="Phobius"/>
    </source>
</evidence>
<keyword evidence="3" id="KW-1185">Reference proteome</keyword>
<keyword evidence="1" id="KW-0472">Membrane</keyword>
<dbReference type="RefSeq" id="WP_069977257.1">
    <property type="nucleotide sequence ID" value="NZ_CP017269.1"/>
</dbReference>
<feature type="transmembrane region" description="Helical" evidence="1">
    <location>
        <begin position="6"/>
        <end position="21"/>
    </location>
</feature>
<keyword evidence="1" id="KW-1133">Transmembrane helix</keyword>
<dbReference type="STRING" id="1424294.Gferi_13330"/>